<gene>
    <name evidence="1" type="ORF">EDC35_107176</name>
</gene>
<dbReference type="Proteomes" id="UP000295717">
    <property type="component" value="Unassembled WGS sequence"/>
</dbReference>
<dbReference type="EMBL" id="SMAO01000007">
    <property type="protein sequence ID" value="TCT19848.1"/>
    <property type="molecule type" value="Genomic_DNA"/>
</dbReference>
<accession>A0A4R3MTS9</accession>
<protein>
    <recommendedName>
        <fullName evidence="3">Uma2 family endonuclease</fullName>
    </recommendedName>
</protein>
<name>A0A4R3MTS9_9GAMM</name>
<dbReference type="AlphaFoldDB" id="A0A4R3MTS9"/>
<evidence type="ECO:0008006" key="3">
    <source>
        <dbReference type="Google" id="ProtNLM"/>
    </source>
</evidence>
<keyword evidence="2" id="KW-1185">Reference proteome</keyword>
<organism evidence="1 2">
    <name type="scientific">Thiobaca trueperi</name>
    <dbReference type="NCBI Taxonomy" id="127458"/>
    <lineage>
        <taxon>Bacteria</taxon>
        <taxon>Pseudomonadati</taxon>
        <taxon>Pseudomonadota</taxon>
        <taxon>Gammaproteobacteria</taxon>
        <taxon>Chromatiales</taxon>
        <taxon>Chromatiaceae</taxon>
        <taxon>Thiobaca</taxon>
    </lineage>
</organism>
<dbReference type="RefSeq" id="WP_279388002.1">
    <property type="nucleotide sequence ID" value="NZ_SMAO01000007.1"/>
</dbReference>
<reference evidence="1 2" key="1">
    <citation type="submission" date="2019-03" db="EMBL/GenBank/DDBJ databases">
        <title>Genomic Encyclopedia of Type Strains, Phase IV (KMG-IV): sequencing the most valuable type-strain genomes for metagenomic binning, comparative biology and taxonomic classification.</title>
        <authorList>
            <person name="Goeker M."/>
        </authorList>
    </citation>
    <scope>NUCLEOTIDE SEQUENCE [LARGE SCALE GENOMIC DNA]</scope>
    <source>
        <strain evidence="1 2">DSM 13587</strain>
    </source>
</reference>
<comment type="caution">
    <text evidence="1">The sequence shown here is derived from an EMBL/GenBank/DDBJ whole genome shotgun (WGS) entry which is preliminary data.</text>
</comment>
<proteinExistence type="predicted"/>
<sequence length="44" mass="5105">MTALAEQVTFDADAYLAWEREQTDKHEYLNGEVFAFEDLPSHES</sequence>
<evidence type="ECO:0000313" key="1">
    <source>
        <dbReference type="EMBL" id="TCT19848.1"/>
    </source>
</evidence>
<evidence type="ECO:0000313" key="2">
    <source>
        <dbReference type="Proteomes" id="UP000295717"/>
    </source>
</evidence>